<evidence type="ECO:0000256" key="1">
    <source>
        <dbReference type="ARBA" id="ARBA00004196"/>
    </source>
</evidence>
<dbReference type="SUPFAM" id="SSF53807">
    <property type="entry name" value="Helical backbone' metal receptor"/>
    <property type="match status" value="1"/>
</dbReference>
<dbReference type="Pfam" id="PF01497">
    <property type="entry name" value="Peripla_BP_2"/>
    <property type="match status" value="1"/>
</dbReference>
<evidence type="ECO:0000313" key="6">
    <source>
        <dbReference type="Proteomes" id="UP000015381"/>
    </source>
</evidence>
<dbReference type="KEGG" id="hti:HTIA_2307"/>
<comment type="subcellular location">
    <subcellularLocation>
        <location evidence="1">Cell envelope</location>
    </subcellularLocation>
</comment>
<evidence type="ECO:0000256" key="2">
    <source>
        <dbReference type="ARBA" id="ARBA00022448"/>
    </source>
</evidence>
<gene>
    <name evidence="5" type="ORF">HTIA_2307</name>
</gene>
<evidence type="ECO:0000256" key="4">
    <source>
        <dbReference type="SAM" id="MobiDB-lite"/>
    </source>
</evidence>
<dbReference type="AlphaFoldDB" id="F7PF35"/>
<organism evidence="5 6">
    <name type="scientific">Halorhabdus tiamatea SARL4B</name>
    <dbReference type="NCBI Taxonomy" id="1033806"/>
    <lineage>
        <taxon>Archaea</taxon>
        <taxon>Methanobacteriati</taxon>
        <taxon>Methanobacteriota</taxon>
        <taxon>Stenosarchaea group</taxon>
        <taxon>Halobacteria</taxon>
        <taxon>Halobacteriales</taxon>
        <taxon>Haloarculaceae</taxon>
        <taxon>Halorhabdus</taxon>
    </lineage>
</organism>
<accession>F7PF35</accession>
<protein>
    <submittedName>
        <fullName evidence="5">Ferrichrome ABC transporter, substrate-binding protein</fullName>
    </submittedName>
</protein>
<evidence type="ECO:0000256" key="3">
    <source>
        <dbReference type="ARBA" id="ARBA00022729"/>
    </source>
</evidence>
<dbReference type="Gene3D" id="3.40.50.1980">
    <property type="entry name" value="Nitrogenase molybdenum iron protein domain"/>
    <property type="match status" value="2"/>
</dbReference>
<dbReference type="InterPro" id="IPR002491">
    <property type="entry name" value="ABC_transptr_periplasmic_BD"/>
</dbReference>
<proteinExistence type="predicted"/>
<dbReference type="OrthoDB" id="304381at2157"/>
<keyword evidence="6" id="KW-1185">Reference proteome</keyword>
<dbReference type="RefSeq" id="WP_008523572.1">
    <property type="nucleotide sequence ID" value="NC_021921.1"/>
</dbReference>
<dbReference type="HOGENOM" id="CLU_751439_0_0_2"/>
<dbReference type="PANTHER" id="PTHR30532">
    <property type="entry name" value="IRON III DICITRATE-BINDING PERIPLASMIC PROTEIN"/>
    <property type="match status" value="1"/>
</dbReference>
<dbReference type="STRING" id="1033806.HTIA_2307"/>
<dbReference type="PATRIC" id="fig|1033806.12.peg.2292"/>
<feature type="region of interest" description="Disordered" evidence="4">
    <location>
        <begin position="30"/>
        <end position="83"/>
    </location>
</feature>
<dbReference type="PANTHER" id="PTHR30532:SF1">
    <property type="entry name" value="IRON(3+)-HYDROXAMATE-BINDING PROTEIN FHUD"/>
    <property type="match status" value="1"/>
</dbReference>
<dbReference type="InterPro" id="IPR051313">
    <property type="entry name" value="Bact_iron-sidero_bind"/>
</dbReference>
<sequence>MADEQSPTDGDAGLTRRAWLASGTALLGGGLAGCLGGGDGTETPPESTPTATDNAVDPTATATPTETTPTDEAQTQTEPEDGDAAGAYSVSMAPMGEVTFEETPEDIFTIMSPYAEMALALGRGDDVNAVYAVEYTNSLMDAITAPLDGVSVDWRDCFDSWNPSPEKLYDLESEVHLADPAHVTTMGKWEPDDVEEISDRVAPWFGNKFSAEHGQPPEAYAQDYEYYTLWETFGYVAAVLRERERYEALRAEHEALVSTIREGLPPESERPTVTMVLPSTSDDTMWVYDVNGPGYHAAHTRPLGAVDAFADDDGVTSGTQIDYEELLEADPDVLVILGGIVDTHDMPAIREALADDPVAGSVSAVENGRIYAQGGRHQGPLLNLFQLEMGAKQLYPEAFGAWPGYESGPYPDLSADEQLFDHRRVAETITGDR</sequence>
<dbReference type="EMBL" id="HF571520">
    <property type="protein sequence ID" value="CCQ34415.1"/>
    <property type="molecule type" value="Genomic_DNA"/>
</dbReference>
<evidence type="ECO:0000313" key="5">
    <source>
        <dbReference type="EMBL" id="CCQ34415.1"/>
    </source>
</evidence>
<reference evidence="5 6" key="1">
    <citation type="journal article" date="2014" name="Environ. Microbiol.">
        <title>Halorhabdus tiamatea: proteogenomics and glycosidase activity measurements identify the first cultivated euryarchaeon from a deep-sea anoxic brine lake as potential polysaccharide degrader.</title>
        <authorList>
            <person name="Werner J."/>
            <person name="Ferrer M."/>
            <person name="Michel G."/>
            <person name="Mann A.J."/>
            <person name="Huang S."/>
            <person name="Juarez S."/>
            <person name="Ciordia S."/>
            <person name="Albar J.P."/>
            <person name="Alcaide M."/>
            <person name="La Cono V."/>
            <person name="Yakimov M.M."/>
            <person name="Antunes A."/>
            <person name="Taborda M."/>
            <person name="Da Costa M.S."/>
            <person name="Amann R.I."/>
            <person name="Gloeckner F.O."/>
            <person name="Golyshina O.V."/>
            <person name="Golyshin P.N."/>
            <person name="Teeling H."/>
        </authorList>
    </citation>
    <scope>NUCLEOTIDE SEQUENCE [LARGE SCALE GENOMIC DNA]</scope>
    <source>
        <strain evidence="6">SARL4B</strain>
    </source>
</reference>
<name>F7PF35_9EURY</name>
<feature type="compositionally biased region" description="Low complexity" evidence="4">
    <location>
        <begin position="41"/>
        <end position="77"/>
    </location>
</feature>
<dbReference type="Proteomes" id="UP000015381">
    <property type="component" value="Chromosome I"/>
</dbReference>
<dbReference type="GeneID" id="23799146"/>
<feature type="compositionally biased region" description="Gly residues" evidence="4">
    <location>
        <begin position="30"/>
        <end position="40"/>
    </location>
</feature>
<keyword evidence="3" id="KW-0732">Signal</keyword>
<dbReference type="PROSITE" id="PS50983">
    <property type="entry name" value="FE_B12_PBP"/>
    <property type="match status" value="1"/>
</dbReference>
<keyword evidence="2" id="KW-0813">Transport</keyword>
<dbReference type="eggNOG" id="arCOG06180">
    <property type="taxonomic scope" value="Archaea"/>
</dbReference>